<name>A0ABW4WKI5_9HYPH</name>
<dbReference type="PANTHER" id="PTHR43708:SF8">
    <property type="entry name" value="OXIDOREDUCTASE"/>
    <property type="match status" value="1"/>
</dbReference>
<gene>
    <name evidence="3" type="ORF">ACFSQT_29525</name>
</gene>
<dbReference type="EMBL" id="JBHUGY010000051">
    <property type="protein sequence ID" value="MFD2057070.1"/>
    <property type="molecule type" value="Genomic_DNA"/>
</dbReference>
<dbReference type="Pfam" id="PF22725">
    <property type="entry name" value="GFO_IDH_MocA_C3"/>
    <property type="match status" value="1"/>
</dbReference>
<sequence>MVALRGALIGCGFFAVNQMHGWRDIEGASIVAICDRDPERLQIVGDQFGIAKRYTDAAAMFEGEVLDFVDIATTAPSHRALVELAAAHRVPAICQKPFAPTLADAKAMVKACAEAGVPLMVHENFRWQSPIQAVHATLDSGEIGTPFFGRISFRSAYDVFSGQPYLATGKRFIIEDLGIHIIDIARFLLGDVSTITTRTQRINPAIAGEDVATMLMDHESGATSVVDCSYASRLAVEPFPETLIEIDGSDGTIRLTQGYKLTVSGKGGTVVSDVSPPLLPWASRPWHNIQESVIAIQKHWVDCLAKGTDPATSGADNLKTFALVEAAYAGAASREPVHLDALLK</sequence>
<dbReference type="Gene3D" id="3.30.360.10">
    <property type="entry name" value="Dihydrodipicolinate Reductase, domain 2"/>
    <property type="match status" value="1"/>
</dbReference>
<feature type="domain" description="GFO/IDH/MocA-like oxidoreductase" evidence="2">
    <location>
        <begin position="131"/>
        <end position="254"/>
    </location>
</feature>
<organism evidence="3 4">
    <name type="scientific">Mesorhizobium calcicola</name>
    <dbReference type="NCBI Taxonomy" id="1300310"/>
    <lineage>
        <taxon>Bacteria</taxon>
        <taxon>Pseudomonadati</taxon>
        <taxon>Pseudomonadota</taxon>
        <taxon>Alphaproteobacteria</taxon>
        <taxon>Hyphomicrobiales</taxon>
        <taxon>Phyllobacteriaceae</taxon>
        <taxon>Mesorhizobium</taxon>
    </lineage>
</organism>
<proteinExistence type="predicted"/>
<dbReference type="PANTHER" id="PTHR43708">
    <property type="entry name" value="CONSERVED EXPRESSED OXIDOREDUCTASE (EUROFUNG)"/>
    <property type="match status" value="1"/>
</dbReference>
<dbReference type="InterPro" id="IPR000683">
    <property type="entry name" value="Gfo/Idh/MocA-like_OxRdtase_N"/>
</dbReference>
<comment type="caution">
    <text evidence="3">The sequence shown here is derived from an EMBL/GenBank/DDBJ whole genome shotgun (WGS) entry which is preliminary data.</text>
</comment>
<evidence type="ECO:0000259" key="1">
    <source>
        <dbReference type="Pfam" id="PF01408"/>
    </source>
</evidence>
<evidence type="ECO:0000313" key="4">
    <source>
        <dbReference type="Proteomes" id="UP001597349"/>
    </source>
</evidence>
<feature type="domain" description="Gfo/Idh/MocA-like oxidoreductase N-terminal" evidence="1">
    <location>
        <begin position="5"/>
        <end position="121"/>
    </location>
</feature>
<evidence type="ECO:0000259" key="2">
    <source>
        <dbReference type="Pfam" id="PF22725"/>
    </source>
</evidence>
<reference evidence="4" key="1">
    <citation type="journal article" date="2019" name="Int. J. Syst. Evol. Microbiol.">
        <title>The Global Catalogue of Microorganisms (GCM) 10K type strain sequencing project: providing services to taxonomists for standard genome sequencing and annotation.</title>
        <authorList>
            <consortium name="The Broad Institute Genomics Platform"/>
            <consortium name="The Broad Institute Genome Sequencing Center for Infectious Disease"/>
            <person name="Wu L."/>
            <person name="Ma J."/>
        </authorList>
    </citation>
    <scope>NUCLEOTIDE SEQUENCE [LARGE SCALE GENOMIC DNA]</scope>
    <source>
        <strain evidence="4">CGMCC 1.16226</strain>
    </source>
</reference>
<dbReference type="Gene3D" id="3.40.50.720">
    <property type="entry name" value="NAD(P)-binding Rossmann-like Domain"/>
    <property type="match status" value="1"/>
</dbReference>
<dbReference type="RefSeq" id="WP_379024763.1">
    <property type="nucleotide sequence ID" value="NZ_JBHUGY010000051.1"/>
</dbReference>
<protein>
    <submittedName>
        <fullName evidence="3">Gfo/Idh/MocA family protein</fullName>
    </submittedName>
</protein>
<dbReference type="SUPFAM" id="SSF51735">
    <property type="entry name" value="NAD(P)-binding Rossmann-fold domains"/>
    <property type="match status" value="1"/>
</dbReference>
<dbReference type="InterPro" id="IPR051317">
    <property type="entry name" value="Gfo/Idh/MocA_oxidoreduct"/>
</dbReference>
<dbReference type="Pfam" id="PF01408">
    <property type="entry name" value="GFO_IDH_MocA"/>
    <property type="match status" value="1"/>
</dbReference>
<keyword evidence="4" id="KW-1185">Reference proteome</keyword>
<dbReference type="SUPFAM" id="SSF55347">
    <property type="entry name" value="Glyceraldehyde-3-phosphate dehydrogenase-like, C-terminal domain"/>
    <property type="match status" value="1"/>
</dbReference>
<dbReference type="InterPro" id="IPR055170">
    <property type="entry name" value="GFO_IDH_MocA-like_dom"/>
</dbReference>
<dbReference type="InterPro" id="IPR036291">
    <property type="entry name" value="NAD(P)-bd_dom_sf"/>
</dbReference>
<evidence type="ECO:0000313" key="3">
    <source>
        <dbReference type="EMBL" id="MFD2057070.1"/>
    </source>
</evidence>
<dbReference type="Proteomes" id="UP001597349">
    <property type="component" value="Unassembled WGS sequence"/>
</dbReference>
<accession>A0ABW4WKI5</accession>